<keyword evidence="7 9" id="KW-0326">Glycosidase</keyword>
<dbReference type="InterPro" id="IPR050542">
    <property type="entry name" value="Glycosyl_Hydrlase18_Chitinase"/>
</dbReference>
<keyword evidence="4 9" id="KW-0378">Hydrolase</keyword>
<dbReference type="EC" id="3.2.1.14" evidence="2"/>
<keyword evidence="15" id="KW-1185">Reference proteome</keyword>
<accession>A0A9P5Q0H6</accession>
<dbReference type="InterPro" id="IPR001223">
    <property type="entry name" value="Glyco_hydro18_cat"/>
</dbReference>
<reference evidence="14" key="1">
    <citation type="submission" date="2020-11" db="EMBL/GenBank/DDBJ databases">
        <authorList>
            <consortium name="DOE Joint Genome Institute"/>
            <person name="Ahrendt S."/>
            <person name="Riley R."/>
            <person name="Andreopoulos W."/>
            <person name="Labutti K."/>
            <person name="Pangilinan J."/>
            <person name="Ruiz-Duenas F.J."/>
            <person name="Barrasa J.M."/>
            <person name="Sanchez-Garcia M."/>
            <person name="Camarero S."/>
            <person name="Miyauchi S."/>
            <person name="Serrano A."/>
            <person name="Linde D."/>
            <person name="Babiker R."/>
            <person name="Drula E."/>
            <person name="Ayuso-Fernandez I."/>
            <person name="Pacheco R."/>
            <person name="Padilla G."/>
            <person name="Ferreira P."/>
            <person name="Barriuso J."/>
            <person name="Kellner H."/>
            <person name="Castanera R."/>
            <person name="Alfaro M."/>
            <person name="Ramirez L."/>
            <person name="Pisabarro A.G."/>
            <person name="Kuo A."/>
            <person name="Tritt A."/>
            <person name="Lipzen A."/>
            <person name="He G."/>
            <person name="Yan M."/>
            <person name="Ng V."/>
            <person name="Cullen D."/>
            <person name="Martin F."/>
            <person name="Rosso M.-N."/>
            <person name="Henrissat B."/>
            <person name="Hibbett D."/>
            <person name="Martinez A.T."/>
            <person name="Grigoriev I.V."/>
        </authorList>
    </citation>
    <scope>NUCLEOTIDE SEQUENCE</scope>
    <source>
        <strain evidence="14">AH 40177</strain>
    </source>
</reference>
<evidence type="ECO:0000256" key="1">
    <source>
        <dbReference type="ARBA" id="ARBA00000822"/>
    </source>
</evidence>
<feature type="domain" description="GH18" evidence="13">
    <location>
        <begin position="28"/>
        <end position="330"/>
    </location>
</feature>
<comment type="similarity">
    <text evidence="10">Belongs to the glycosyl hydrolase 18 family.</text>
</comment>
<dbReference type="Pfam" id="PF00704">
    <property type="entry name" value="Glyco_hydro_18"/>
    <property type="match status" value="1"/>
</dbReference>
<evidence type="ECO:0000256" key="8">
    <source>
        <dbReference type="ARBA" id="ARBA00023326"/>
    </source>
</evidence>
<dbReference type="PANTHER" id="PTHR45708:SF49">
    <property type="entry name" value="ENDOCHITINASE"/>
    <property type="match status" value="1"/>
</dbReference>
<dbReference type="Gene3D" id="3.20.20.80">
    <property type="entry name" value="Glycosidases"/>
    <property type="match status" value="1"/>
</dbReference>
<dbReference type="CDD" id="cd12215">
    <property type="entry name" value="ChiC_BD"/>
    <property type="match status" value="1"/>
</dbReference>
<dbReference type="SUPFAM" id="SSF51445">
    <property type="entry name" value="(Trans)glycosidases"/>
    <property type="match status" value="1"/>
</dbReference>
<feature type="region of interest" description="Disordered" evidence="11">
    <location>
        <begin position="332"/>
        <end position="359"/>
    </location>
</feature>
<sequence>MVSILWTLATLLLSASVTFGAFNPNSNTNLVAYWGQNSFGAVNPNDPAGFQTNLATYCQQNTVDVFPLAFLDVFFGIGGLPEVNFANICNDVDDAVFPGTDLANCQFMASDIETCQAMGKIVTLSMGGATGAATFTSDAQAEQFATLIWNLFLGGSSSTRPFGNAVLDGIDLDIEGGGSTGLAAFVTQIRTLAKGASKPYYISAAPQCPFPDAFIGSTLNAVGFDMVFVQFYNNFCGLSNFGAGEFDFSTWDNWAKNTSPNRNVKVFIGAPAAPAAAGSGYVSPAQLTTIVQQTKASFSSFGGVMLVMDISQAVANSRYDASAKSALLGGSSAPTAPVSPSSPTSHSSSASTPTHTSSVTNGNCAGASAWVSNIAYVAGSSVIFNGDLWISNQWSDDETPGGANGAWVNQGACTTQATLIPAEGFPSASSVSITAHSSASSNTVATPHSAQPSASATSALIVPVTSAIAASSAASKASAIAASSATSVRSNPTLPTFPEATRSVSALGSVTSPQSSNTTTHTSNSTDAQSSLNATEVSNSTSTSPKSRFFKF</sequence>
<feature type="signal peptide" evidence="12">
    <location>
        <begin position="1"/>
        <end position="20"/>
    </location>
</feature>
<keyword evidence="12" id="KW-0732">Signal</keyword>
<dbReference type="GO" id="GO:0000272">
    <property type="term" value="P:polysaccharide catabolic process"/>
    <property type="evidence" value="ECO:0007669"/>
    <property type="project" value="UniProtKB-KW"/>
</dbReference>
<feature type="compositionally biased region" description="Polar residues" evidence="11">
    <location>
        <begin position="527"/>
        <end position="546"/>
    </location>
</feature>
<comment type="catalytic activity">
    <reaction evidence="1">
        <text>Random endo-hydrolysis of N-acetyl-beta-D-glucosaminide (1-&gt;4)-beta-linkages in chitin and chitodextrins.</text>
        <dbReference type="EC" id="3.2.1.14"/>
    </reaction>
</comment>
<dbReference type="InterPro" id="IPR036573">
    <property type="entry name" value="CBM_sf_5/12"/>
</dbReference>
<organism evidence="14 15">
    <name type="scientific">Rhodocollybia butyracea</name>
    <dbReference type="NCBI Taxonomy" id="206335"/>
    <lineage>
        <taxon>Eukaryota</taxon>
        <taxon>Fungi</taxon>
        <taxon>Dikarya</taxon>
        <taxon>Basidiomycota</taxon>
        <taxon>Agaricomycotina</taxon>
        <taxon>Agaricomycetes</taxon>
        <taxon>Agaricomycetidae</taxon>
        <taxon>Agaricales</taxon>
        <taxon>Marasmiineae</taxon>
        <taxon>Omphalotaceae</taxon>
        <taxon>Rhodocollybia</taxon>
    </lineage>
</organism>
<protein>
    <recommendedName>
        <fullName evidence="2">chitinase</fullName>
        <ecNumber evidence="2">3.2.1.14</ecNumber>
    </recommendedName>
</protein>
<dbReference type="AlphaFoldDB" id="A0A9P5Q0H6"/>
<comment type="caution">
    <text evidence="14">The sequence shown here is derived from an EMBL/GenBank/DDBJ whole genome shotgun (WGS) entry which is preliminary data.</text>
</comment>
<dbReference type="GO" id="GO:0006032">
    <property type="term" value="P:chitin catabolic process"/>
    <property type="evidence" value="ECO:0007669"/>
    <property type="project" value="UniProtKB-KW"/>
</dbReference>
<dbReference type="Gene3D" id="2.10.10.20">
    <property type="entry name" value="Carbohydrate-binding module superfamily 5/12"/>
    <property type="match status" value="1"/>
</dbReference>
<feature type="region of interest" description="Disordered" evidence="11">
    <location>
        <begin position="504"/>
        <end position="552"/>
    </location>
</feature>
<evidence type="ECO:0000256" key="5">
    <source>
        <dbReference type="ARBA" id="ARBA00023024"/>
    </source>
</evidence>
<dbReference type="EMBL" id="JADNRY010000023">
    <property type="protein sequence ID" value="KAF9072609.1"/>
    <property type="molecule type" value="Genomic_DNA"/>
</dbReference>
<evidence type="ECO:0000256" key="3">
    <source>
        <dbReference type="ARBA" id="ARBA00022669"/>
    </source>
</evidence>
<dbReference type="InterPro" id="IPR045321">
    <property type="entry name" value="Cts1-like"/>
</dbReference>
<dbReference type="GO" id="GO:0008843">
    <property type="term" value="F:endochitinase activity"/>
    <property type="evidence" value="ECO:0007669"/>
    <property type="project" value="UniProtKB-EC"/>
</dbReference>
<evidence type="ECO:0000256" key="4">
    <source>
        <dbReference type="ARBA" id="ARBA00022801"/>
    </source>
</evidence>
<dbReference type="OrthoDB" id="6020543at2759"/>
<dbReference type="Proteomes" id="UP000772434">
    <property type="component" value="Unassembled WGS sequence"/>
</dbReference>
<dbReference type="PANTHER" id="PTHR45708">
    <property type="entry name" value="ENDOCHITINASE"/>
    <property type="match status" value="1"/>
</dbReference>
<gene>
    <name evidence="14" type="ORF">BDP27DRAFT_1417955</name>
</gene>
<keyword evidence="5" id="KW-0146">Chitin degradation</keyword>
<dbReference type="PROSITE" id="PS01095">
    <property type="entry name" value="GH18_1"/>
    <property type="match status" value="1"/>
</dbReference>
<dbReference type="InterPro" id="IPR017853">
    <property type="entry name" value="GH"/>
</dbReference>
<name>A0A9P5Q0H6_9AGAR</name>
<evidence type="ECO:0000256" key="11">
    <source>
        <dbReference type="SAM" id="MobiDB-lite"/>
    </source>
</evidence>
<evidence type="ECO:0000313" key="14">
    <source>
        <dbReference type="EMBL" id="KAF9072609.1"/>
    </source>
</evidence>
<keyword evidence="3" id="KW-0147">Chitin-binding</keyword>
<evidence type="ECO:0000256" key="12">
    <source>
        <dbReference type="SAM" id="SignalP"/>
    </source>
</evidence>
<dbReference type="CDD" id="cd02877">
    <property type="entry name" value="GH18_hevamine_XipI_class_III"/>
    <property type="match status" value="1"/>
</dbReference>
<evidence type="ECO:0000259" key="13">
    <source>
        <dbReference type="PROSITE" id="PS51910"/>
    </source>
</evidence>
<evidence type="ECO:0000256" key="7">
    <source>
        <dbReference type="ARBA" id="ARBA00023295"/>
    </source>
</evidence>
<evidence type="ECO:0000256" key="10">
    <source>
        <dbReference type="RuleBase" id="RU004453"/>
    </source>
</evidence>
<dbReference type="GO" id="GO:0008061">
    <property type="term" value="F:chitin binding"/>
    <property type="evidence" value="ECO:0007669"/>
    <property type="project" value="UniProtKB-KW"/>
</dbReference>
<dbReference type="PROSITE" id="PS51910">
    <property type="entry name" value="GH18_2"/>
    <property type="match status" value="1"/>
</dbReference>
<dbReference type="GO" id="GO:0005576">
    <property type="term" value="C:extracellular region"/>
    <property type="evidence" value="ECO:0007669"/>
    <property type="project" value="InterPro"/>
</dbReference>
<keyword evidence="6" id="KW-0119">Carbohydrate metabolism</keyword>
<evidence type="ECO:0000256" key="6">
    <source>
        <dbReference type="ARBA" id="ARBA00023277"/>
    </source>
</evidence>
<proteinExistence type="inferred from homology"/>
<dbReference type="GO" id="GO:0030246">
    <property type="term" value="F:carbohydrate binding"/>
    <property type="evidence" value="ECO:0007669"/>
    <property type="project" value="InterPro"/>
</dbReference>
<feature type="compositionally biased region" description="Low complexity" evidence="11">
    <location>
        <begin position="511"/>
        <end position="526"/>
    </location>
</feature>
<dbReference type="InterPro" id="IPR001579">
    <property type="entry name" value="Glyco_hydro_18_chit_AS"/>
</dbReference>
<evidence type="ECO:0000256" key="2">
    <source>
        <dbReference type="ARBA" id="ARBA00012729"/>
    </source>
</evidence>
<evidence type="ECO:0000256" key="9">
    <source>
        <dbReference type="RuleBase" id="RU000489"/>
    </source>
</evidence>
<dbReference type="SUPFAM" id="SSF51055">
    <property type="entry name" value="Carbohydrate binding domain"/>
    <property type="match status" value="1"/>
</dbReference>
<evidence type="ECO:0000313" key="15">
    <source>
        <dbReference type="Proteomes" id="UP000772434"/>
    </source>
</evidence>
<keyword evidence="8" id="KW-0624">Polysaccharide degradation</keyword>
<feature type="chain" id="PRO_5040379551" description="chitinase" evidence="12">
    <location>
        <begin position="21"/>
        <end position="552"/>
    </location>
</feature>